<evidence type="ECO:0000313" key="2">
    <source>
        <dbReference type="EMBL" id="SPD19410.1"/>
    </source>
</evidence>
<organism evidence="1">
    <name type="scientific">Fagus sylvatica</name>
    <name type="common">Beechnut</name>
    <dbReference type="NCBI Taxonomy" id="28930"/>
    <lineage>
        <taxon>Eukaryota</taxon>
        <taxon>Viridiplantae</taxon>
        <taxon>Streptophyta</taxon>
        <taxon>Embryophyta</taxon>
        <taxon>Tracheophyta</taxon>
        <taxon>Spermatophyta</taxon>
        <taxon>Magnoliopsida</taxon>
        <taxon>eudicotyledons</taxon>
        <taxon>Gunneridae</taxon>
        <taxon>Pentapetalae</taxon>
        <taxon>rosids</taxon>
        <taxon>fabids</taxon>
        <taxon>Fagales</taxon>
        <taxon>Fagaceae</taxon>
        <taxon>Fagus</taxon>
    </lineage>
</organism>
<reference evidence="1" key="1">
    <citation type="submission" date="2018-02" db="EMBL/GenBank/DDBJ databases">
        <authorList>
            <person name="Cohen D.B."/>
            <person name="Kent A.D."/>
        </authorList>
    </citation>
    <scope>NUCLEOTIDE SEQUENCE</scope>
</reference>
<proteinExistence type="predicted"/>
<protein>
    <submittedName>
        <fullName evidence="1">Uncharacterized protein</fullName>
    </submittedName>
</protein>
<dbReference type="EMBL" id="OIVN01004755">
    <property type="protein sequence ID" value="SPD19080.1"/>
    <property type="molecule type" value="Genomic_DNA"/>
</dbReference>
<dbReference type="EMBL" id="OIVN01004814">
    <property type="protein sequence ID" value="SPD19410.1"/>
    <property type="molecule type" value="Genomic_DNA"/>
</dbReference>
<name>A0A2N9I4X1_FAGSY</name>
<gene>
    <name evidence="1" type="ORF">FSB_LOCUS46962</name>
    <name evidence="2" type="ORF">FSB_LOCUS47292</name>
</gene>
<dbReference type="AlphaFoldDB" id="A0A2N9I4X1"/>
<evidence type="ECO:0000313" key="1">
    <source>
        <dbReference type="EMBL" id="SPD19080.1"/>
    </source>
</evidence>
<accession>A0A2N9I4X1</accession>
<sequence length="68" mass="7686">MDYSDPNTVKQQKSGGRIAKYKQKIGEFLGKAVASIAVKKVKEGISVGFQRIKHKYQKTTQKDKKQES</sequence>